<gene>
    <name evidence="1" type="ORF">D5086_017541</name>
</gene>
<evidence type="ECO:0000313" key="1">
    <source>
        <dbReference type="EMBL" id="KAL3579706.1"/>
    </source>
</evidence>
<dbReference type="Proteomes" id="UP000309997">
    <property type="component" value="Unassembled WGS sequence"/>
</dbReference>
<evidence type="ECO:0000313" key="2">
    <source>
        <dbReference type="Proteomes" id="UP000309997"/>
    </source>
</evidence>
<organism evidence="1 2">
    <name type="scientific">Populus alba</name>
    <name type="common">White poplar</name>
    <dbReference type="NCBI Taxonomy" id="43335"/>
    <lineage>
        <taxon>Eukaryota</taxon>
        <taxon>Viridiplantae</taxon>
        <taxon>Streptophyta</taxon>
        <taxon>Embryophyta</taxon>
        <taxon>Tracheophyta</taxon>
        <taxon>Spermatophyta</taxon>
        <taxon>Magnoliopsida</taxon>
        <taxon>eudicotyledons</taxon>
        <taxon>Gunneridae</taxon>
        <taxon>Pentapetalae</taxon>
        <taxon>rosids</taxon>
        <taxon>fabids</taxon>
        <taxon>Malpighiales</taxon>
        <taxon>Salicaceae</taxon>
        <taxon>Saliceae</taxon>
        <taxon>Populus</taxon>
    </lineage>
</organism>
<accession>A0ACC4BN04</accession>
<proteinExistence type="predicted"/>
<sequence length="103" mass="11161">MLLGFFSAAWLALICFALLILAFACGFYVWSMVPASSNLVESGSFCLFASFGNPGCSGVASLLIVRWLDPTGLFQLIRFLIFVPFSGLCYALLKPMAELGCFV</sequence>
<reference evidence="1 2" key="1">
    <citation type="journal article" date="2024" name="Plant Biotechnol. J.">
        <title>Genome and CRISPR/Cas9 system of a widespread forest tree (Populus alba) in the world.</title>
        <authorList>
            <person name="Liu Y.J."/>
            <person name="Jiang P.F."/>
            <person name="Han X.M."/>
            <person name="Li X.Y."/>
            <person name="Wang H.M."/>
            <person name="Wang Y.J."/>
            <person name="Wang X.X."/>
            <person name="Zeng Q.Y."/>
        </authorList>
    </citation>
    <scope>NUCLEOTIDE SEQUENCE [LARGE SCALE GENOMIC DNA]</scope>
    <source>
        <strain evidence="2">cv. PAL-ZL1</strain>
    </source>
</reference>
<comment type="caution">
    <text evidence="1">The sequence shown here is derived from an EMBL/GenBank/DDBJ whole genome shotgun (WGS) entry which is preliminary data.</text>
</comment>
<keyword evidence="2" id="KW-1185">Reference proteome</keyword>
<protein>
    <submittedName>
        <fullName evidence="1">Uncharacterized protein</fullName>
    </submittedName>
</protein>
<name>A0ACC4BN04_POPAL</name>
<dbReference type="EMBL" id="RCHU02000009">
    <property type="protein sequence ID" value="KAL3579706.1"/>
    <property type="molecule type" value="Genomic_DNA"/>
</dbReference>